<dbReference type="PATRIC" id="fig|595434.4.peg.5043"/>
<dbReference type="AlphaFoldDB" id="A0A0J1B6Y1"/>
<dbReference type="EMBL" id="LECT01000044">
    <property type="protein sequence ID" value="KLU02241.1"/>
    <property type="molecule type" value="Genomic_DNA"/>
</dbReference>
<proteinExistence type="predicted"/>
<evidence type="ECO:0000313" key="3">
    <source>
        <dbReference type="Proteomes" id="UP000036367"/>
    </source>
</evidence>
<organism evidence="2 3">
    <name type="scientific">Rhodopirellula islandica</name>
    <dbReference type="NCBI Taxonomy" id="595434"/>
    <lineage>
        <taxon>Bacteria</taxon>
        <taxon>Pseudomonadati</taxon>
        <taxon>Planctomycetota</taxon>
        <taxon>Planctomycetia</taxon>
        <taxon>Pirellulales</taxon>
        <taxon>Pirellulaceae</taxon>
        <taxon>Rhodopirellula</taxon>
    </lineage>
</organism>
<dbReference type="STRING" id="595434.RISK_005307"/>
<reference evidence="2" key="1">
    <citation type="submission" date="2015-05" db="EMBL/GenBank/DDBJ databases">
        <title>Permanent draft genome of Rhodopirellula islandicus K833.</title>
        <authorList>
            <person name="Kizina J."/>
            <person name="Richter M."/>
            <person name="Glockner F.O."/>
            <person name="Harder J."/>
        </authorList>
    </citation>
    <scope>NUCLEOTIDE SEQUENCE [LARGE SCALE GENOMIC DNA]</scope>
    <source>
        <strain evidence="2">K833</strain>
    </source>
</reference>
<evidence type="ECO:0000313" key="2">
    <source>
        <dbReference type="EMBL" id="KLU02241.1"/>
    </source>
</evidence>
<protein>
    <submittedName>
        <fullName evidence="2">DNA primase</fullName>
    </submittedName>
</protein>
<name>A0A0J1B6Y1_RHOIS</name>
<feature type="region of interest" description="Disordered" evidence="1">
    <location>
        <begin position="244"/>
        <end position="267"/>
    </location>
</feature>
<sequence>MEPKPMTTKTFTQRLLDSPLATVADYYTRHLNDNAHPFLSKNCLSADDSLRVGFADRTLGKQIPAKQLKLGRDIRARLKQVGILKASGHESLRGFVTVPLTDREGNTTGIYGLRIDNKGKDQPQLTFGNGIFNATALTPFNEIILCDSLLDAWTFHAAGHANAIAAEGQQLNKEYLANVKYILLADVSLDESSFDGIELMRIHFPEETTVNQYAIQNRTVDDALGKRIRAASVIECGAGLQPVNKPTTKDEQLMKETPTASPTPAPIDDIQVEHSKANGEITLRIETRRCRVRGVERNTTTGVMKINLMIFNERNERVHVDKGKIADFQKGLKKRLRDGTEKLRDEENAMKRYYERQASLAAFAFLGNSKGFQEAQDAIANSVFDELEVLSKQRSDGALACTENWLGDGWLGWTVDFFNPASDAASLAQLEYMLHVIGGGNPYGETPSQENARQHHEITGTPLISLGAGPKF</sequence>
<evidence type="ECO:0000256" key="1">
    <source>
        <dbReference type="SAM" id="MobiDB-lite"/>
    </source>
</evidence>
<comment type="caution">
    <text evidence="2">The sequence shown here is derived from an EMBL/GenBank/DDBJ whole genome shotgun (WGS) entry which is preliminary data.</text>
</comment>
<gene>
    <name evidence="2" type="ORF">RISK_005307</name>
</gene>
<accession>A0A0J1B6Y1</accession>
<keyword evidence="3" id="KW-1185">Reference proteome</keyword>
<dbReference type="SUPFAM" id="SSF56731">
    <property type="entry name" value="DNA primase core"/>
    <property type="match status" value="1"/>
</dbReference>
<dbReference type="Proteomes" id="UP000036367">
    <property type="component" value="Unassembled WGS sequence"/>
</dbReference>